<evidence type="ECO:0000313" key="2">
    <source>
        <dbReference type="EMBL" id="POM57340.1"/>
    </source>
</evidence>
<organism evidence="2 3">
    <name type="scientific">Phytophthora palmivora</name>
    <dbReference type="NCBI Taxonomy" id="4796"/>
    <lineage>
        <taxon>Eukaryota</taxon>
        <taxon>Sar</taxon>
        <taxon>Stramenopiles</taxon>
        <taxon>Oomycota</taxon>
        <taxon>Peronosporomycetes</taxon>
        <taxon>Peronosporales</taxon>
        <taxon>Peronosporaceae</taxon>
        <taxon>Phytophthora</taxon>
    </lineage>
</organism>
<evidence type="ECO:0000256" key="1">
    <source>
        <dbReference type="SAM" id="MobiDB-lite"/>
    </source>
</evidence>
<protein>
    <submittedName>
        <fullName evidence="2">Uncharacterized protein</fullName>
    </submittedName>
</protein>
<name>A0A2P4WVL8_9STRA</name>
<dbReference type="AlphaFoldDB" id="A0A2P4WVL8"/>
<dbReference type="EMBL" id="NCKW01020804">
    <property type="protein sequence ID" value="POM57340.1"/>
    <property type="molecule type" value="Genomic_DNA"/>
</dbReference>
<gene>
    <name evidence="2" type="ORF">PHPALM_38160</name>
</gene>
<keyword evidence="3" id="KW-1185">Reference proteome</keyword>
<comment type="caution">
    <text evidence="2">The sequence shown here is derived from an EMBL/GenBank/DDBJ whole genome shotgun (WGS) entry which is preliminary data.</text>
</comment>
<evidence type="ECO:0000313" key="3">
    <source>
        <dbReference type="Proteomes" id="UP000237271"/>
    </source>
</evidence>
<feature type="compositionally biased region" description="Acidic residues" evidence="1">
    <location>
        <begin position="76"/>
        <end position="104"/>
    </location>
</feature>
<feature type="region of interest" description="Disordered" evidence="1">
    <location>
        <begin position="68"/>
        <end position="104"/>
    </location>
</feature>
<proteinExistence type="predicted"/>
<reference evidence="2 3" key="1">
    <citation type="journal article" date="2017" name="Genome Biol. Evol.">
        <title>Phytophthora megakarya and P. palmivora, closely related causal agents of cacao black pod rot, underwent increases in genome sizes and gene numbers by different mechanisms.</title>
        <authorList>
            <person name="Ali S.S."/>
            <person name="Shao J."/>
            <person name="Lary D.J."/>
            <person name="Kronmiller B."/>
            <person name="Shen D."/>
            <person name="Strem M.D."/>
            <person name="Amoako-Attah I."/>
            <person name="Akrofi A.Y."/>
            <person name="Begoude B.A."/>
            <person name="Ten Hoopen G.M."/>
            <person name="Coulibaly K."/>
            <person name="Kebe B.I."/>
            <person name="Melnick R.L."/>
            <person name="Guiltinan M.J."/>
            <person name="Tyler B.M."/>
            <person name="Meinhardt L.W."/>
            <person name="Bailey B.A."/>
        </authorList>
    </citation>
    <scope>NUCLEOTIDE SEQUENCE [LARGE SCALE GENOMIC DNA]</scope>
    <source>
        <strain evidence="3">sbr112.9</strain>
    </source>
</reference>
<accession>A0A2P4WVL8</accession>
<dbReference type="Proteomes" id="UP000237271">
    <property type="component" value="Unassembled WGS sequence"/>
</dbReference>
<sequence length="143" mass="16623">MKRPFDNSDDVGERPNKCPCLRSIQYLDTINNLAALIREQSTQIATLQEGLRTSHATIEIQERLLEEDGMLRSDGDELEMFGTDGEESEDDGDEAYYDDDYTDDDCEYSYITDDSDFEDSDEDEEPWFIENFDHYEIIDLTDD</sequence>